<feature type="compositionally biased region" description="Low complexity" evidence="1">
    <location>
        <begin position="95"/>
        <end position="110"/>
    </location>
</feature>
<dbReference type="STRING" id="882086.SacxiDRAFT_3549"/>
<dbReference type="Proteomes" id="UP000004691">
    <property type="component" value="Unassembled WGS sequence"/>
</dbReference>
<organism evidence="2 3">
    <name type="scientific">Saccharomonospora xinjiangensis XJ-54</name>
    <dbReference type="NCBI Taxonomy" id="882086"/>
    <lineage>
        <taxon>Bacteria</taxon>
        <taxon>Bacillati</taxon>
        <taxon>Actinomycetota</taxon>
        <taxon>Actinomycetes</taxon>
        <taxon>Pseudonocardiales</taxon>
        <taxon>Pseudonocardiaceae</taxon>
        <taxon>Saccharomonospora</taxon>
    </lineage>
</organism>
<protein>
    <submittedName>
        <fullName evidence="2">Uncharacterized protein</fullName>
    </submittedName>
</protein>
<feature type="compositionally biased region" description="Low complexity" evidence="1">
    <location>
        <begin position="201"/>
        <end position="212"/>
    </location>
</feature>
<feature type="compositionally biased region" description="Basic and acidic residues" evidence="1">
    <location>
        <begin position="186"/>
        <end position="196"/>
    </location>
</feature>
<dbReference type="AlphaFoldDB" id="I0V6J5"/>
<reference evidence="2 3" key="1">
    <citation type="submission" date="2012-01" db="EMBL/GenBank/DDBJ databases">
        <title>Improved High-Quality Draft sequence of Saccharomonospora xinjiangensis XJ-54.</title>
        <authorList>
            <consortium name="US DOE Joint Genome Institute"/>
            <person name="Lucas S."/>
            <person name="Han J."/>
            <person name="Lapidus A."/>
            <person name="Cheng J.-F."/>
            <person name="Goodwin L."/>
            <person name="Pitluck S."/>
            <person name="Peters L."/>
            <person name="Mikhailova N."/>
            <person name="Teshima H."/>
            <person name="Detter J.C."/>
            <person name="Han C."/>
            <person name="Tapia R."/>
            <person name="Land M."/>
            <person name="Hauser L."/>
            <person name="Kyrpides N."/>
            <person name="Ivanova N."/>
            <person name="Pagani I."/>
            <person name="Brambilla E.-M."/>
            <person name="Klenk H.-P."/>
            <person name="Woyke T."/>
        </authorList>
    </citation>
    <scope>NUCLEOTIDE SEQUENCE [LARGE SCALE GENOMIC DNA]</scope>
    <source>
        <strain evidence="2 3">XJ-54</strain>
    </source>
</reference>
<keyword evidence="3" id="KW-1185">Reference proteome</keyword>
<evidence type="ECO:0000313" key="3">
    <source>
        <dbReference type="Proteomes" id="UP000004691"/>
    </source>
</evidence>
<evidence type="ECO:0000313" key="2">
    <source>
        <dbReference type="EMBL" id="EID55748.1"/>
    </source>
</evidence>
<feature type="compositionally biased region" description="Acidic residues" evidence="1">
    <location>
        <begin position="168"/>
        <end position="185"/>
    </location>
</feature>
<feature type="region of interest" description="Disordered" evidence="1">
    <location>
        <begin position="95"/>
        <end position="125"/>
    </location>
</feature>
<feature type="region of interest" description="Disordered" evidence="1">
    <location>
        <begin position="164"/>
        <end position="215"/>
    </location>
</feature>
<dbReference type="EMBL" id="JH636049">
    <property type="protein sequence ID" value="EID55748.1"/>
    <property type="molecule type" value="Genomic_DNA"/>
</dbReference>
<dbReference type="RefSeq" id="WP_006239935.1">
    <property type="nucleotide sequence ID" value="NZ_JH636049.1"/>
</dbReference>
<dbReference type="HOGENOM" id="CLU_1021732_0_0_11"/>
<evidence type="ECO:0000256" key="1">
    <source>
        <dbReference type="SAM" id="MobiDB-lite"/>
    </source>
</evidence>
<name>I0V6J5_9PSEU</name>
<accession>I0V6J5</accession>
<dbReference type="OrthoDB" id="3606064at2"/>
<sequence length="295" mass="32000">MPFVSVDDWPESVGGWDLARHDHIENYRKRLANNVTVFAVWDNKSGKGSVNARVEPLGIGRTLTSSRTDFDDKTAFWTAARCIVDMAANLPSLGAGSESPAPSAIASEVAGEVEAEPGSNGTPEAELTFTLVDGRSVTLIMSDEQAFDLCTRIYRLDKHVWSERRDDEDSDFEDGDDFDDGEDFDDGGHADGHDGEDGADDAGSGAVPDVGDVQAGPDSGHDLVTLLGDRFGVTEDFLMSHIDWSALIVVGEPAVSSLIERGDELVAAVRPRWYPVVVDRPGEQWVVLRRTGMLY</sequence>
<gene>
    <name evidence="2" type="ORF">SacxiDRAFT_3549</name>
</gene>
<proteinExistence type="predicted"/>